<comment type="caution">
    <text evidence="7">The sequence shown here is derived from an EMBL/GenBank/DDBJ whole genome shotgun (WGS) entry which is preliminary data.</text>
</comment>
<dbReference type="GO" id="GO:0090499">
    <property type="term" value="F:pimelyl-[acyl-carrier protein] methyl ester esterase activity"/>
    <property type="evidence" value="ECO:0007669"/>
    <property type="project" value="UniProtKB-EC"/>
</dbReference>
<evidence type="ECO:0000256" key="1">
    <source>
        <dbReference type="ARBA" id="ARBA00022487"/>
    </source>
</evidence>
<evidence type="ECO:0000256" key="3">
    <source>
        <dbReference type="ARBA" id="ARBA00022756"/>
    </source>
</evidence>
<keyword evidence="2 5" id="KW-0963">Cytoplasm</keyword>
<dbReference type="Pfam" id="PF12697">
    <property type="entry name" value="Abhydrolase_6"/>
    <property type="match status" value="1"/>
</dbReference>
<name>A0ABT1F6G5_9GAMM</name>
<feature type="active site" evidence="5">
    <location>
        <position position="207"/>
    </location>
</feature>
<feature type="active site" evidence="5">
    <location>
        <position position="234"/>
    </location>
</feature>
<comment type="function">
    <text evidence="5">The physiological role of BioH is to remove the methyl group introduced by BioC when the pimeloyl moiety is complete. It allows to synthesize pimeloyl-ACP via the fatty acid synthetic pathway through the hydrolysis of the ester bonds of pimeloyl-ACP esters.</text>
</comment>
<dbReference type="InterPro" id="IPR010076">
    <property type="entry name" value="BioH"/>
</dbReference>
<evidence type="ECO:0000259" key="6">
    <source>
        <dbReference type="Pfam" id="PF12697"/>
    </source>
</evidence>
<dbReference type="PANTHER" id="PTHR43798:SF31">
    <property type="entry name" value="AB HYDROLASE SUPERFAMILY PROTEIN YCLE"/>
    <property type="match status" value="1"/>
</dbReference>
<organism evidence="7 8">
    <name type="scientific">Dyella lutea</name>
    <dbReference type="NCBI Taxonomy" id="2950441"/>
    <lineage>
        <taxon>Bacteria</taxon>
        <taxon>Pseudomonadati</taxon>
        <taxon>Pseudomonadota</taxon>
        <taxon>Gammaproteobacteria</taxon>
        <taxon>Lysobacterales</taxon>
        <taxon>Rhodanobacteraceae</taxon>
        <taxon>Dyella</taxon>
    </lineage>
</organism>
<evidence type="ECO:0000256" key="4">
    <source>
        <dbReference type="ARBA" id="ARBA00022801"/>
    </source>
</evidence>
<dbReference type="InterPro" id="IPR029058">
    <property type="entry name" value="AB_hydrolase_fold"/>
</dbReference>
<evidence type="ECO:0000313" key="8">
    <source>
        <dbReference type="Proteomes" id="UP001204615"/>
    </source>
</evidence>
<comment type="subunit">
    <text evidence="5">Monomer.</text>
</comment>
<dbReference type="InterPro" id="IPR000073">
    <property type="entry name" value="AB_hydrolase_1"/>
</dbReference>
<gene>
    <name evidence="5 7" type="primary">bioH</name>
    <name evidence="7" type="ORF">NC595_02560</name>
</gene>
<evidence type="ECO:0000256" key="2">
    <source>
        <dbReference type="ARBA" id="ARBA00022490"/>
    </source>
</evidence>
<reference evidence="7 8" key="1">
    <citation type="submission" date="2022-06" db="EMBL/GenBank/DDBJ databases">
        <title>Dyella sp. Sa strain:Sa Genome sequencing.</title>
        <authorList>
            <person name="Park S."/>
        </authorList>
    </citation>
    <scope>NUCLEOTIDE SEQUENCE [LARGE SCALE GENOMIC DNA]</scope>
    <source>
        <strain evidence="7 8">Sa</strain>
    </source>
</reference>
<dbReference type="EMBL" id="JAMZEK010000001">
    <property type="protein sequence ID" value="MCP1372937.1"/>
    <property type="molecule type" value="Genomic_DNA"/>
</dbReference>
<sequence length="256" mass="27943">MSLFIETRGRGPVPLVLIHGWAMHGGVFAPLVEALQDHCTLYVVDLPGHGRSRDCGLPLEPFAIARAIAEAVPPAVWLGWSMGGLVALAAAREPTIAARGLAMLCATPKFVRGEDWPQGSDGALVHQLALDLEADYHATLERFLALEAMGSADPRAELRRLRDSVFAHGEPDLRVLQEGIALLEHTDWRGELATLCLPNAWIAGRRDRLVHPDAMRWSATRAQGDFHEIAHAGHAPFLGHVDAVVDALRPLLEQFR</sequence>
<evidence type="ECO:0000313" key="7">
    <source>
        <dbReference type="EMBL" id="MCP1372937.1"/>
    </source>
</evidence>
<dbReference type="NCBIfam" id="TIGR01738">
    <property type="entry name" value="bioH"/>
    <property type="match status" value="1"/>
</dbReference>
<keyword evidence="4 5" id="KW-0378">Hydrolase</keyword>
<dbReference type="RefSeq" id="WP_253564714.1">
    <property type="nucleotide sequence ID" value="NZ_JAMZEK010000001.1"/>
</dbReference>
<dbReference type="EC" id="3.1.1.85" evidence="5"/>
<accession>A0ABT1F6G5</accession>
<comment type="catalytic activity">
    <reaction evidence="5">
        <text>6-carboxyhexanoyl-[ACP] methyl ester + H2O = 6-carboxyhexanoyl-[ACP] + methanol + H(+)</text>
        <dbReference type="Rhea" id="RHEA:42700"/>
        <dbReference type="Rhea" id="RHEA-COMP:9955"/>
        <dbReference type="Rhea" id="RHEA-COMP:10186"/>
        <dbReference type="ChEBI" id="CHEBI:15377"/>
        <dbReference type="ChEBI" id="CHEBI:15378"/>
        <dbReference type="ChEBI" id="CHEBI:17790"/>
        <dbReference type="ChEBI" id="CHEBI:78846"/>
        <dbReference type="ChEBI" id="CHEBI:82735"/>
        <dbReference type="EC" id="3.1.1.85"/>
    </reaction>
</comment>
<protein>
    <recommendedName>
        <fullName evidence="5">Pimeloyl-[acyl-carrier protein] methyl ester esterase</fullName>
        <ecNumber evidence="5">3.1.1.85</ecNumber>
    </recommendedName>
    <alternativeName>
        <fullName evidence="5">Biotin synthesis protein BioH</fullName>
    </alternativeName>
    <alternativeName>
        <fullName evidence="5">Carboxylesterase BioH</fullName>
    </alternativeName>
</protein>
<keyword evidence="8" id="KW-1185">Reference proteome</keyword>
<dbReference type="PANTHER" id="PTHR43798">
    <property type="entry name" value="MONOACYLGLYCEROL LIPASE"/>
    <property type="match status" value="1"/>
</dbReference>
<dbReference type="SUPFAM" id="SSF53474">
    <property type="entry name" value="alpha/beta-Hydrolases"/>
    <property type="match status" value="1"/>
</dbReference>
<comment type="subcellular location">
    <subcellularLocation>
        <location evidence="5">Cytoplasm</location>
    </subcellularLocation>
</comment>
<comment type="similarity">
    <text evidence="5">Belongs to the AB hydrolase superfamily. Carboxylesterase BioH family.</text>
</comment>
<dbReference type="InterPro" id="IPR050266">
    <property type="entry name" value="AB_hydrolase_sf"/>
</dbReference>
<feature type="binding site" evidence="5">
    <location>
        <begin position="81"/>
        <end position="82"/>
    </location>
    <ligand>
        <name>substrate</name>
    </ligand>
</feature>
<proteinExistence type="inferred from homology"/>
<feature type="domain" description="AB hydrolase-1" evidence="6">
    <location>
        <begin position="15"/>
        <end position="247"/>
    </location>
</feature>
<dbReference type="Gene3D" id="3.40.50.1820">
    <property type="entry name" value="alpha/beta hydrolase"/>
    <property type="match status" value="1"/>
</dbReference>
<comment type="caution">
    <text evidence="5">Lacks conserved residue(s) required for the propagation of feature annotation.</text>
</comment>
<keyword evidence="1 5" id="KW-0719">Serine esterase</keyword>
<dbReference type="HAMAP" id="MF_01260">
    <property type="entry name" value="Carboxylester"/>
    <property type="match status" value="1"/>
</dbReference>
<feature type="active site" description="Nucleophile" evidence="5">
    <location>
        <position position="81"/>
    </location>
</feature>
<feature type="binding site" evidence="5">
    <location>
        <position position="21"/>
    </location>
    <ligand>
        <name>substrate</name>
    </ligand>
</feature>
<comment type="pathway">
    <text evidence="5">Cofactor biosynthesis; biotin biosynthesis.</text>
</comment>
<feature type="binding site" evidence="5">
    <location>
        <position position="234"/>
    </location>
    <ligand>
        <name>substrate</name>
    </ligand>
</feature>
<keyword evidence="3 5" id="KW-0093">Biotin biosynthesis</keyword>
<dbReference type="Proteomes" id="UP001204615">
    <property type="component" value="Unassembled WGS sequence"/>
</dbReference>
<evidence type="ECO:0000256" key="5">
    <source>
        <dbReference type="HAMAP-Rule" id="MF_01260"/>
    </source>
</evidence>